<accession>A0AAE5YND3</accession>
<proteinExistence type="predicted"/>
<reference evidence="2" key="1">
    <citation type="journal article" date="2019" name="Front. Microbiol.">
        <title>New Insight Into Avian Papillomavirus Ecology and Evolution From Characterization of Novel Wild Bird Papillomaviruses.</title>
        <authorList>
            <person name="Canuti M."/>
            <person name="Munro H.J."/>
            <person name="Robertson G.J."/>
            <person name="Kroyer A."/>
            <person name="Roul S."/>
            <person name="Ojkic D."/>
            <person name="Whitney H."/>
            <person name="Lang A.S."/>
        </authorList>
    </citation>
    <scope>NUCLEOTIDE SEQUENCE</scope>
    <source>
        <strain evidence="2">NL14_B8</strain>
    </source>
</reference>
<name>A0AAE5YND3_9PAPI</name>
<dbReference type="Proteomes" id="UP001235679">
    <property type="component" value="Segment"/>
</dbReference>
<sequence>MTEKTVRLVVEDWCALRILEENYPPLTPQNISESMCSLEFTVNDLQSCLNLCASAMPLFLQSNKDYMRIKVLKGALGPLVRRLGGRRNHPLVDEALAPLFDLCCLTTASLLLHIPFTKLEVYMPVRLLHELYALLAPSQQRLEKMLEKVKKDLGAAAEKRRRRHAARGRHSEKNYFNAA</sequence>
<organism evidence="2 3">
    <name type="scientific">Duck papillomavirus 3</name>
    <dbReference type="NCBI Taxonomy" id="2562546"/>
    <lineage>
        <taxon>Viruses</taxon>
        <taxon>Monodnaviria</taxon>
        <taxon>Shotokuvirae</taxon>
        <taxon>Cossaviricota</taxon>
        <taxon>Papovaviricetes</taxon>
        <taxon>Zurhausenvirales</taxon>
        <taxon>Papillomaviridae</taxon>
    </lineage>
</organism>
<dbReference type="EMBL" id="MK620303">
    <property type="protein sequence ID" value="QBR99469.1"/>
    <property type="molecule type" value="Genomic_DNA"/>
</dbReference>
<protein>
    <submittedName>
        <fullName evidence="2">E9</fullName>
    </submittedName>
</protein>
<evidence type="ECO:0000313" key="2">
    <source>
        <dbReference type="EMBL" id="QBR99469.1"/>
    </source>
</evidence>
<evidence type="ECO:0000313" key="3">
    <source>
        <dbReference type="Proteomes" id="UP001235679"/>
    </source>
</evidence>
<gene>
    <name evidence="2" type="primary">E9</name>
</gene>
<feature type="compositionally biased region" description="Basic residues" evidence="1">
    <location>
        <begin position="159"/>
        <end position="170"/>
    </location>
</feature>
<evidence type="ECO:0000256" key="1">
    <source>
        <dbReference type="SAM" id="MobiDB-lite"/>
    </source>
</evidence>
<feature type="region of interest" description="Disordered" evidence="1">
    <location>
        <begin position="155"/>
        <end position="179"/>
    </location>
</feature>